<organism evidence="2 3">
    <name type="scientific">Pleurodeles waltl</name>
    <name type="common">Iberian ribbed newt</name>
    <dbReference type="NCBI Taxonomy" id="8319"/>
    <lineage>
        <taxon>Eukaryota</taxon>
        <taxon>Metazoa</taxon>
        <taxon>Chordata</taxon>
        <taxon>Craniata</taxon>
        <taxon>Vertebrata</taxon>
        <taxon>Euteleostomi</taxon>
        <taxon>Amphibia</taxon>
        <taxon>Batrachia</taxon>
        <taxon>Caudata</taxon>
        <taxon>Salamandroidea</taxon>
        <taxon>Salamandridae</taxon>
        <taxon>Pleurodelinae</taxon>
        <taxon>Pleurodeles</taxon>
    </lineage>
</organism>
<proteinExistence type="predicted"/>
<accession>A0AAV7NUN4</accession>
<evidence type="ECO:0000313" key="3">
    <source>
        <dbReference type="Proteomes" id="UP001066276"/>
    </source>
</evidence>
<keyword evidence="3" id="KW-1185">Reference proteome</keyword>
<gene>
    <name evidence="2" type="ORF">NDU88_006833</name>
</gene>
<feature type="compositionally biased region" description="Basic and acidic residues" evidence="1">
    <location>
        <begin position="42"/>
        <end position="59"/>
    </location>
</feature>
<evidence type="ECO:0000256" key="1">
    <source>
        <dbReference type="SAM" id="MobiDB-lite"/>
    </source>
</evidence>
<reference evidence="2" key="1">
    <citation type="journal article" date="2022" name="bioRxiv">
        <title>Sequencing and chromosome-scale assembly of the giantPleurodeles waltlgenome.</title>
        <authorList>
            <person name="Brown T."/>
            <person name="Elewa A."/>
            <person name="Iarovenko S."/>
            <person name="Subramanian E."/>
            <person name="Araus A.J."/>
            <person name="Petzold A."/>
            <person name="Susuki M."/>
            <person name="Suzuki K.-i.T."/>
            <person name="Hayashi T."/>
            <person name="Toyoda A."/>
            <person name="Oliveira C."/>
            <person name="Osipova E."/>
            <person name="Leigh N.D."/>
            <person name="Simon A."/>
            <person name="Yun M.H."/>
        </authorList>
    </citation>
    <scope>NUCLEOTIDE SEQUENCE</scope>
    <source>
        <strain evidence="2">20211129_DDA</strain>
        <tissue evidence="2">Liver</tissue>
    </source>
</reference>
<feature type="region of interest" description="Disordered" evidence="1">
    <location>
        <begin position="1"/>
        <end position="70"/>
    </location>
</feature>
<evidence type="ECO:0000313" key="2">
    <source>
        <dbReference type="EMBL" id="KAJ1118645.1"/>
    </source>
</evidence>
<sequence>MSGRELLKAKLEARGGEKEESGRCPSRTHGRELWSGNGKILLEQRADKRAEATREERNRTLKTARGNTTV</sequence>
<protein>
    <submittedName>
        <fullName evidence="2">Uncharacterized protein</fullName>
    </submittedName>
</protein>
<name>A0AAV7NUN4_PLEWA</name>
<feature type="compositionally biased region" description="Basic and acidic residues" evidence="1">
    <location>
        <begin position="1"/>
        <end position="22"/>
    </location>
</feature>
<dbReference type="AlphaFoldDB" id="A0AAV7NUN4"/>
<dbReference type="EMBL" id="JANPWB010000012">
    <property type="protein sequence ID" value="KAJ1118645.1"/>
    <property type="molecule type" value="Genomic_DNA"/>
</dbReference>
<comment type="caution">
    <text evidence="2">The sequence shown here is derived from an EMBL/GenBank/DDBJ whole genome shotgun (WGS) entry which is preliminary data.</text>
</comment>
<dbReference type="Proteomes" id="UP001066276">
    <property type="component" value="Chromosome 8"/>
</dbReference>